<dbReference type="InterPro" id="IPR050373">
    <property type="entry name" value="Fibrinogen_C-term_domain"/>
</dbReference>
<dbReference type="InterPro" id="IPR014716">
    <property type="entry name" value="Fibrinogen_a/b/g_C_1"/>
</dbReference>
<feature type="domain" description="Fibrinogen C-terminal" evidence="2">
    <location>
        <begin position="9"/>
        <end position="221"/>
    </location>
</feature>
<dbReference type="InterPro" id="IPR036056">
    <property type="entry name" value="Fibrinogen-like_C"/>
</dbReference>
<dbReference type="InterPro" id="IPR020837">
    <property type="entry name" value="Fibrinogen_CS"/>
</dbReference>
<reference evidence="4" key="1">
    <citation type="submission" date="2025-08" db="UniProtKB">
        <authorList>
            <consortium name="RefSeq"/>
        </authorList>
    </citation>
    <scope>IDENTIFICATION</scope>
    <source>
        <strain evidence="4">15112-1751.03</strain>
        <tissue evidence="4">Whole Adult</tissue>
    </source>
</reference>
<dbReference type="PANTHER" id="PTHR19143">
    <property type="entry name" value="FIBRINOGEN/TENASCIN/ANGIOPOEITIN"/>
    <property type="match status" value="1"/>
</dbReference>
<keyword evidence="3" id="KW-1185">Reference proteome</keyword>
<dbReference type="Gene3D" id="3.90.215.10">
    <property type="entry name" value="Gamma Fibrinogen, chain A, domain 1"/>
    <property type="match status" value="1"/>
</dbReference>
<sequence length="227" mass="26495">MIRHEIPEQQIKIYETSCLSMGNSSDILEIQVPGMQPFSVACDGDIAGPGWTVIQRRVDNSEYFNRSWNEYRHGFGDLEKSFFMGLEKIHHITKSQNYELYIHLESFNGTVRYARYNKFGIGNETNAYELKVLGAYSGDAGDALVQNINMKFTTFDRDNDKFYSNCASERDGGWWYNQCARSNLNGRYYESEMDVWAGIWWWNWQETRTLKAVHMLIRPTNTTIVKN</sequence>
<dbReference type="RefSeq" id="XP_034111746.1">
    <property type="nucleotide sequence ID" value="XM_034255855.2"/>
</dbReference>
<evidence type="ECO:0000259" key="2">
    <source>
        <dbReference type="PROSITE" id="PS51406"/>
    </source>
</evidence>
<dbReference type="OrthoDB" id="6145874at2759"/>
<dbReference type="SUPFAM" id="SSF56496">
    <property type="entry name" value="Fibrinogen C-terminal domain-like"/>
    <property type="match status" value="1"/>
</dbReference>
<dbReference type="Pfam" id="PF00147">
    <property type="entry name" value="Fibrinogen_C"/>
    <property type="match status" value="1"/>
</dbReference>
<evidence type="ECO:0000313" key="3">
    <source>
        <dbReference type="Proteomes" id="UP000515160"/>
    </source>
</evidence>
<dbReference type="CDD" id="cd00087">
    <property type="entry name" value="FReD"/>
    <property type="match status" value="1"/>
</dbReference>
<dbReference type="AlphaFoldDB" id="A0A6P8X690"/>
<organism evidence="3 4">
    <name type="scientific">Drosophila albomicans</name>
    <name type="common">Fruit fly</name>
    <dbReference type="NCBI Taxonomy" id="7291"/>
    <lineage>
        <taxon>Eukaryota</taxon>
        <taxon>Metazoa</taxon>
        <taxon>Ecdysozoa</taxon>
        <taxon>Arthropoda</taxon>
        <taxon>Hexapoda</taxon>
        <taxon>Insecta</taxon>
        <taxon>Pterygota</taxon>
        <taxon>Neoptera</taxon>
        <taxon>Endopterygota</taxon>
        <taxon>Diptera</taxon>
        <taxon>Brachycera</taxon>
        <taxon>Muscomorpha</taxon>
        <taxon>Ephydroidea</taxon>
        <taxon>Drosophilidae</taxon>
        <taxon>Drosophila</taxon>
    </lineage>
</organism>
<protein>
    <submittedName>
        <fullName evidence="4">Fibrinogen-like protein 1</fullName>
    </submittedName>
</protein>
<dbReference type="PANTHER" id="PTHR19143:SF327">
    <property type="entry name" value="FI21813P1-RELATED"/>
    <property type="match status" value="1"/>
</dbReference>
<proteinExistence type="predicted"/>
<dbReference type="GO" id="GO:0005615">
    <property type="term" value="C:extracellular space"/>
    <property type="evidence" value="ECO:0007669"/>
    <property type="project" value="TreeGrafter"/>
</dbReference>
<evidence type="ECO:0000256" key="1">
    <source>
        <dbReference type="ARBA" id="ARBA00023157"/>
    </source>
</evidence>
<dbReference type="InterPro" id="IPR002181">
    <property type="entry name" value="Fibrinogen_a/b/g_C_dom"/>
</dbReference>
<gene>
    <name evidence="4" type="primary">LOC117572767</name>
</gene>
<dbReference type="Proteomes" id="UP000515160">
    <property type="component" value="Chromosome 3"/>
</dbReference>
<name>A0A6P8X690_DROAB</name>
<dbReference type="SMART" id="SM00186">
    <property type="entry name" value="FBG"/>
    <property type="match status" value="1"/>
</dbReference>
<evidence type="ECO:0000313" key="4">
    <source>
        <dbReference type="RefSeq" id="XP_034111746.1"/>
    </source>
</evidence>
<dbReference type="GeneID" id="117572767"/>
<keyword evidence="1" id="KW-1015">Disulfide bond</keyword>
<accession>A0A6P8X690</accession>
<dbReference type="PROSITE" id="PS00514">
    <property type="entry name" value="FIBRINOGEN_C_1"/>
    <property type="match status" value="1"/>
</dbReference>
<dbReference type="PROSITE" id="PS51406">
    <property type="entry name" value="FIBRINOGEN_C_2"/>
    <property type="match status" value="1"/>
</dbReference>